<gene>
    <name evidence="2" type="ORF">SR1949_05860</name>
</gene>
<protein>
    <submittedName>
        <fullName evidence="2">Uncharacterized protein</fullName>
    </submittedName>
</protein>
<keyword evidence="3" id="KW-1185">Reference proteome</keyword>
<comment type="caution">
    <text evidence="2">The sequence shown here is derived from an EMBL/GenBank/DDBJ whole genome shotgun (WGS) entry which is preliminary data.</text>
</comment>
<dbReference type="AlphaFoldDB" id="A0A479ZWE9"/>
<organism evidence="2 3">
    <name type="scientific">Sphaerospermopsis reniformis</name>
    <dbReference type="NCBI Taxonomy" id="531300"/>
    <lineage>
        <taxon>Bacteria</taxon>
        <taxon>Bacillati</taxon>
        <taxon>Cyanobacteriota</taxon>
        <taxon>Cyanophyceae</taxon>
        <taxon>Nostocales</taxon>
        <taxon>Aphanizomenonaceae</taxon>
        <taxon>Sphaerospermopsis</taxon>
    </lineage>
</organism>
<evidence type="ECO:0000313" key="2">
    <source>
        <dbReference type="EMBL" id="GCL35491.1"/>
    </source>
</evidence>
<evidence type="ECO:0000256" key="1">
    <source>
        <dbReference type="SAM" id="Phobius"/>
    </source>
</evidence>
<evidence type="ECO:0000313" key="3">
    <source>
        <dbReference type="Proteomes" id="UP000300142"/>
    </source>
</evidence>
<keyword evidence="1" id="KW-0812">Transmembrane</keyword>
<dbReference type="EMBL" id="BJCE01000011">
    <property type="protein sequence ID" value="GCL35491.1"/>
    <property type="molecule type" value="Genomic_DNA"/>
</dbReference>
<proteinExistence type="predicted"/>
<accession>A0A479ZWE9</accession>
<sequence length="45" mass="4894">MNEIIIKNNPAAGVALAGLLIATGNIVRVAFYPEFTNWLVKLLHS</sequence>
<keyword evidence="1" id="KW-1133">Transmembrane helix</keyword>
<reference evidence="3" key="1">
    <citation type="submission" date="2019-02" db="EMBL/GenBank/DDBJ databases">
        <title>Draft genome sequence of Sphaerospermopsis reniformis NIES-1949.</title>
        <authorList>
            <person name="Yamaguchi H."/>
            <person name="Suzuki S."/>
            <person name="Kawachi M."/>
        </authorList>
    </citation>
    <scope>NUCLEOTIDE SEQUENCE [LARGE SCALE GENOMIC DNA]</scope>
    <source>
        <strain evidence="3">NIES-1949</strain>
    </source>
</reference>
<keyword evidence="1" id="KW-0472">Membrane</keyword>
<dbReference type="Proteomes" id="UP000300142">
    <property type="component" value="Unassembled WGS sequence"/>
</dbReference>
<name>A0A479ZWE9_9CYAN</name>
<feature type="transmembrane region" description="Helical" evidence="1">
    <location>
        <begin position="12"/>
        <end position="31"/>
    </location>
</feature>
<dbReference type="RefSeq" id="WP_137666317.1">
    <property type="nucleotide sequence ID" value="NZ_BJCE01000011.1"/>
</dbReference>